<dbReference type="InterPro" id="IPR001752">
    <property type="entry name" value="Kinesin_motor_dom"/>
</dbReference>
<name>A0A820F761_9BILA</name>
<gene>
    <name evidence="5" type="ORF">FNK824_LOCUS38886</name>
</gene>
<dbReference type="GO" id="GO:0005524">
    <property type="term" value="F:ATP binding"/>
    <property type="evidence" value="ECO:0007669"/>
    <property type="project" value="UniProtKB-KW"/>
</dbReference>
<evidence type="ECO:0000256" key="3">
    <source>
        <dbReference type="PROSITE-ProRule" id="PRU00283"/>
    </source>
</evidence>
<keyword evidence="1" id="KW-0547">Nucleotide-binding</keyword>
<comment type="caution">
    <text evidence="3">Lacks conserved residue(s) required for the propagation of feature annotation.</text>
</comment>
<dbReference type="PROSITE" id="PS50067">
    <property type="entry name" value="KINESIN_MOTOR_2"/>
    <property type="match status" value="1"/>
</dbReference>
<comment type="similarity">
    <text evidence="3">Belongs to the TRAFAC class myosin-kinesin ATPase superfamily. Kinesin family.</text>
</comment>
<dbReference type="GO" id="GO:0003777">
    <property type="term" value="F:microtubule motor activity"/>
    <property type="evidence" value="ECO:0007669"/>
    <property type="project" value="InterPro"/>
</dbReference>
<evidence type="ECO:0000313" key="6">
    <source>
        <dbReference type="Proteomes" id="UP000663874"/>
    </source>
</evidence>
<accession>A0A820F761</accession>
<dbReference type="Gene3D" id="3.40.850.10">
    <property type="entry name" value="Kinesin motor domain"/>
    <property type="match status" value="1"/>
</dbReference>
<evidence type="ECO:0000256" key="2">
    <source>
        <dbReference type="ARBA" id="ARBA00022840"/>
    </source>
</evidence>
<keyword evidence="2" id="KW-0067">ATP-binding</keyword>
<feature type="domain" description="Kinesin motor" evidence="4">
    <location>
        <begin position="1"/>
        <end position="59"/>
    </location>
</feature>
<reference evidence="5" key="1">
    <citation type="submission" date="2021-02" db="EMBL/GenBank/DDBJ databases">
        <authorList>
            <person name="Nowell W R."/>
        </authorList>
    </citation>
    <scope>NUCLEOTIDE SEQUENCE</scope>
</reference>
<sequence length="59" mass="6643">MTSLLGKTHTMFGTPKDPGLIPQCLQRIFLHIGYNIDAKVLYKPDGLENLVQTNMNNLQ</sequence>
<dbReference type="GO" id="GO:0008017">
    <property type="term" value="F:microtubule binding"/>
    <property type="evidence" value="ECO:0007669"/>
    <property type="project" value="InterPro"/>
</dbReference>
<dbReference type="EMBL" id="CAJOBE010023403">
    <property type="protein sequence ID" value="CAF4256892.1"/>
    <property type="molecule type" value="Genomic_DNA"/>
</dbReference>
<comment type="caution">
    <text evidence="5">The sequence shown here is derived from an EMBL/GenBank/DDBJ whole genome shotgun (WGS) entry which is preliminary data.</text>
</comment>
<evidence type="ECO:0000313" key="5">
    <source>
        <dbReference type="EMBL" id="CAF4256892.1"/>
    </source>
</evidence>
<dbReference type="Proteomes" id="UP000663874">
    <property type="component" value="Unassembled WGS sequence"/>
</dbReference>
<feature type="non-terminal residue" evidence="5">
    <location>
        <position position="59"/>
    </location>
</feature>
<dbReference type="InterPro" id="IPR036961">
    <property type="entry name" value="Kinesin_motor_dom_sf"/>
</dbReference>
<dbReference type="SUPFAM" id="SSF52540">
    <property type="entry name" value="P-loop containing nucleoside triphosphate hydrolases"/>
    <property type="match status" value="1"/>
</dbReference>
<organism evidence="5 6">
    <name type="scientific">Rotaria sordida</name>
    <dbReference type="NCBI Taxonomy" id="392033"/>
    <lineage>
        <taxon>Eukaryota</taxon>
        <taxon>Metazoa</taxon>
        <taxon>Spiralia</taxon>
        <taxon>Gnathifera</taxon>
        <taxon>Rotifera</taxon>
        <taxon>Eurotatoria</taxon>
        <taxon>Bdelloidea</taxon>
        <taxon>Philodinida</taxon>
        <taxon>Philodinidae</taxon>
        <taxon>Rotaria</taxon>
    </lineage>
</organism>
<dbReference type="AlphaFoldDB" id="A0A820F761"/>
<proteinExistence type="inferred from homology"/>
<protein>
    <recommendedName>
        <fullName evidence="4">Kinesin motor domain-containing protein</fullName>
    </recommendedName>
</protein>
<evidence type="ECO:0000259" key="4">
    <source>
        <dbReference type="PROSITE" id="PS50067"/>
    </source>
</evidence>
<dbReference type="InterPro" id="IPR027417">
    <property type="entry name" value="P-loop_NTPase"/>
</dbReference>
<dbReference type="GO" id="GO:0007018">
    <property type="term" value="P:microtubule-based movement"/>
    <property type="evidence" value="ECO:0007669"/>
    <property type="project" value="InterPro"/>
</dbReference>
<evidence type="ECO:0000256" key="1">
    <source>
        <dbReference type="ARBA" id="ARBA00022741"/>
    </source>
</evidence>